<organism evidence="1 2">
    <name type="scientific">Ilyodon furcidens</name>
    <name type="common">goldbreast splitfin</name>
    <dbReference type="NCBI Taxonomy" id="33524"/>
    <lineage>
        <taxon>Eukaryota</taxon>
        <taxon>Metazoa</taxon>
        <taxon>Chordata</taxon>
        <taxon>Craniata</taxon>
        <taxon>Vertebrata</taxon>
        <taxon>Euteleostomi</taxon>
        <taxon>Actinopterygii</taxon>
        <taxon>Neopterygii</taxon>
        <taxon>Teleostei</taxon>
        <taxon>Neoteleostei</taxon>
        <taxon>Acanthomorphata</taxon>
        <taxon>Ovalentaria</taxon>
        <taxon>Atherinomorphae</taxon>
        <taxon>Cyprinodontiformes</taxon>
        <taxon>Goodeidae</taxon>
        <taxon>Ilyodon</taxon>
    </lineage>
</organism>
<sequence length="92" mass="11035">MSSTGTYLFRATVVIRYFTKHCHKHELSKHFITEFQAQYNLDRKKLEYPERTQPCMLHAWLHGVWLCKLHAERPQAGIRTRHCHLIIEEGFI</sequence>
<dbReference type="Proteomes" id="UP001482620">
    <property type="component" value="Unassembled WGS sequence"/>
</dbReference>
<dbReference type="EMBL" id="JAHRIQ010041515">
    <property type="protein sequence ID" value="MEQ2234835.1"/>
    <property type="molecule type" value="Genomic_DNA"/>
</dbReference>
<name>A0ABV0TPJ7_9TELE</name>
<protein>
    <submittedName>
        <fullName evidence="1">Uncharacterized protein</fullName>
    </submittedName>
</protein>
<comment type="caution">
    <text evidence="1">The sequence shown here is derived from an EMBL/GenBank/DDBJ whole genome shotgun (WGS) entry which is preliminary data.</text>
</comment>
<accession>A0ABV0TPJ7</accession>
<keyword evidence="2" id="KW-1185">Reference proteome</keyword>
<evidence type="ECO:0000313" key="1">
    <source>
        <dbReference type="EMBL" id="MEQ2234835.1"/>
    </source>
</evidence>
<reference evidence="1 2" key="1">
    <citation type="submission" date="2021-06" db="EMBL/GenBank/DDBJ databases">
        <authorList>
            <person name="Palmer J.M."/>
        </authorList>
    </citation>
    <scope>NUCLEOTIDE SEQUENCE [LARGE SCALE GENOMIC DNA]</scope>
    <source>
        <strain evidence="2">if_2019</strain>
        <tissue evidence="1">Muscle</tissue>
    </source>
</reference>
<proteinExistence type="predicted"/>
<evidence type="ECO:0000313" key="2">
    <source>
        <dbReference type="Proteomes" id="UP001482620"/>
    </source>
</evidence>
<gene>
    <name evidence="1" type="ORF">ILYODFUR_035461</name>
</gene>